<dbReference type="EMBL" id="MIGB01000020">
    <property type="protein sequence ID" value="OSY38922.1"/>
    <property type="molecule type" value="Genomic_DNA"/>
</dbReference>
<comment type="caution">
    <text evidence="2">The sequence shown here is derived from an EMBL/GenBank/DDBJ whole genome shotgun (WGS) entry which is preliminary data.</text>
</comment>
<gene>
    <name evidence="2" type="ORF">BG845_03794</name>
</gene>
<sequence>MVAGIALDGPVPLRHLGTVRAVTVGVAIVLLTVLPGWRLRRRGGRVAAVAAGMLALAPWLGLCWLGSLITPERVPLAEVHGPPGSALRLTVLDVRTWAGDGHTSSIRLHAGDGPFARETPVWTVGGPPPRDVRFVATQDPVVVGVTDAAGCGQRITVTGLRPAVSADPPVC</sequence>
<dbReference type="STRING" id="2074.BG845_03794"/>
<protein>
    <submittedName>
        <fullName evidence="2">Uncharacterized protein</fullName>
    </submittedName>
</protein>
<dbReference type="AlphaFoldDB" id="A0A1Y2MUR3"/>
<name>A0A1Y2MUR3_PSEAH</name>
<organism evidence="2 3">
    <name type="scientific">Pseudonocardia autotrophica</name>
    <name type="common">Amycolata autotrophica</name>
    <name type="synonym">Nocardia autotrophica</name>
    <dbReference type="NCBI Taxonomy" id="2074"/>
    <lineage>
        <taxon>Bacteria</taxon>
        <taxon>Bacillati</taxon>
        <taxon>Actinomycetota</taxon>
        <taxon>Actinomycetes</taxon>
        <taxon>Pseudonocardiales</taxon>
        <taxon>Pseudonocardiaceae</taxon>
        <taxon>Pseudonocardia</taxon>
    </lineage>
</organism>
<accession>A0A1Y2MUR3</accession>
<evidence type="ECO:0000313" key="2">
    <source>
        <dbReference type="EMBL" id="OSY38922.1"/>
    </source>
</evidence>
<proteinExistence type="predicted"/>
<dbReference type="Proteomes" id="UP000194360">
    <property type="component" value="Unassembled WGS sequence"/>
</dbReference>
<dbReference type="RefSeq" id="WP_085913999.1">
    <property type="nucleotide sequence ID" value="NZ_AP018920.1"/>
</dbReference>
<feature type="transmembrane region" description="Helical" evidence="1">
    <location>
        <begin position="46"/>
        <end position="69"/>
    </location>
</feature>
<keyword evidence="3" id="KW-1185">Reference proteome</keyword>
<feature type="transmembrane region" description="Helical" evidence="1">
    <location>
        <begin position="17"/>
        <end position="34"/>
    </location>
</feature>
<keyword evidence="1" id="KW-0812">Transmembrane</keyword>
<evidence type="ECO:0000256" key="1">
    <source>
        <dbReference type="SAM" id="Phobius"/>
    </source>
</evidence>
<keyword evidence="1" id="KW-1133">Transmembrane helix</keyword>
<keyword evidence="1" id="KW-0472">Membrane</keyword>
<evidence type="ECO:0000313" key="3">
    <source>
        <dbReference type="Proteomes" id="UP000194360"/>
    </source>
</evidence>
<reference evidence="2 3" key="1">
    <citation type="submission" date="2016-09" db="EMBL/GenBank/DDBJ databases">
        <title>Pseudonocardia autotrophica DSM535, a candidate organism with high potential of specific P450 cytochromes.</title>
        <authorList>
            <person name="Grumaz C."/>
            <person name="Vainshtein Y."/>
            <person name="Kirstahler P."/>
            <person name="Sohn K."/>
        </authorList>
    </citation>
    <scope>NUCLEOTIDE SEQUENCE [LARGE SCALE GENOMIC DNA]</scope>
    <source>
        <strain evidence="2 3">DSM 535</strain>
    </source>
</reference>